<feature type="compositionally biased region" description="Acidic residues" evidence="1">
    <location>
        <begin position="84"/>
        <end position="98"/>
    </location>
</feature>
<feature type="compositionally biased region" description="Acidic residues" evidence="1">
    <location>
        <begin position="1210"/>
        <end position="1219"/>
    </location>
</feature>
<gene>
    <name evidence="5" type="ORF">PGT21_026438</name>
    <name evidence="3" type="ORF">PGT21_031790</name>
    <name evidence="4" type="ORF">PGT21_036448</name>
    <name evidence="2" type="ORF">PGTUg99_014384</name>
    <name evidence="6" type="ORF">PGTUg99_033593</name>
</gene>
<evidence type="ECO:0000313" key="6">
    <source>
        <dbReference type="EMBL" id="KAA1131397.1"/>
    </source>
</evidence>
<dbReference type="EMBL" id="VSWC01000041">
    <property type="protein sequence ID" value="KAA1104541.1"/>
    <property type="molecule type" value="Genomic_DNA"/>
</dbReference>
<evidence type="ECO:0000313" key="5">
    <source>
        <dbReference type="EMBL" id="KAA1104541.1"/>
    </source>
</evidence>
<feature type="compositionally biased region" description="Basic and acidic residues" evidence="1">
    <location>
        <begin position="1220"/>
        <end position="1232"/>
    </location>
</feature>
<dbReference type="Proteomes" id="UP000325313">
    <property type="component" value="Unassembled WGS sequence"/>
</dbReference>
<feature type="compositionally biased region" description="Acidic residues" evidence="1">
    <location>
        <begin position="1186"/>
        <end position="1201"/>
    </location>
</feature>
<sequence length="1232" mass="137418">MNGQAEREETDDYVLTDGKYRCKSCPLATGARSWARHCRTNAHRLNSERRAEEIESARTRGEGRNDQRSTGDDEGVRDPGDNGDVQDPDEDDVPDADDDQFWDHIEAIRNLHSDPPVNEDPRTLDEDLDELEAMDTAPKVPSVPGARRDWQDVLEKELQEIGADDDDIMGPVEVPIKRTDVRSNRVNTSRWFPFKGKMDLVGSMLIGHTRSMISRLLYAKIRAILALCDMHLPAWATVRDSRARINQLLGSKVCTAESVFDTPCYALSAKRLISEELANPQVASKLEFYPEWTNGKDVYKFAQSHKWVGGLSRAHRTQMFDRNGTHFYIFEPAQLQSLDVVIPVFIFNYNGTLHTKSVCLRPEHISHDGEVLKITIPGGLGFDDDRLSLVPVSEFVGLYSSIIWSENGKLLMDECGGIITESFMYGLPDEVVVFPNPWRSKSNNLIIRHVPLTLYSDDTSGNVSKQFNKHISFYFTLSGLAPRLSNQEYNCHFLATSNLASVCEISEQIVSELNEMASDGFLAYDHTISSPVWVSCVVLCFLADSPMHAEITNTPNPGNCLNPCRMCKLTVSKKKFKRTRTYVQHFLHRNICGGQLEVLPRRWATTRENTHKLFAIAKTESLNKSTNKAMEFGIKDTVNLKLLTLARSHPDGQAKLDDLSAGSDTNWRMYNPFLELLGFDGVHDTPVEILHVMLLGIVKYLARDLVGSVPAANRDELEGRLRSFSISSLNIDSVKPEYLIKHIKSLVGRDFKILLQAGPFFLMGFLSPEKQAIWLALCKLAPLIFQSRIGDMTQYLVDLQAHIDIFLYLMIKSTAQWVHKPKLHMLLHLPASIERFGPATLCSTEKFESYNGVLRNASIHSNRRAPGRDIAKTFETYASHRFVLSGGVIHDHSTGITRSIGPNVTNFFSNSKVIQQSLGYNAAKSDSQDIQGFPRTSGVCAHKEDVKTIPPELAGLSGQPVVKQIHQIEIDDHNLVHQGAFVVVPALGEAEWRIGRVESLWQVKSSQVNALYAHMTVFLVREVDDFYEMRMILRSKRVVLVNAKVLHACINVQHNCHKGGCLVTRTGPTEQERRQTSVKSWEVTHSDQDHYVINAAAFHAPDLHRAIGRLPVDEVSDADWAAGIRQGLAHWDATTGGGAQESDEELGEDADAADEAEDMCGPESGAPAGQGLGVTVDAGILSHDDTDAEGSTDSMDPDAEGSTDSMYECSQDDEDEEEDYLAHLGHDGDADE</sequence>
<feature type="region of interest" description="Disordered" evidence="1">
    <location>
        <begin position="29"/>
        <end position="98"/>
    </location>
</feature>
<dbReference type="OrthoDB" id="2506585at2759"/>
<evidence type="ECO:0000313" key="7">
    <source>
        <dbReference type="Proteomes" id="UP000324748"/>
    </source>
</evidence>
<evidence type="ECO:0000313" key="2">
    <source>
        <dbReference type="EMBL" id="KAA1068396.1"/>
    </source>
</evidence>
<dbReference type="PANTHER" id="PTHR31912">
    <property type="entry name" value="IP13529P"/>
    <property type="match status" value="1"/>
</dbReference>
<dbReference type="EMBL" id="VDEP01000104">
    <property type="protein sequence ID" value="KAA1131397.1"/>
    <property type="molecule type" value="Genomic_DNA"/>
</dbReference>
<reference evidence="7 8" key="1">
    <citation type="submission" date="2019-05" db="EMBL/GenBank/DDBJ databases">
        <title>Emergence of the Ug99 lineage of the wheat stem rust pathogen through somatic hybridization.</title>
        <authorList>
            <person name="Li F."/>
            <person name="Upadhyaya N.M."/>
            <person name="Sperschneider J."/>
            <person name="Matny O."/>
            <person name="Nguyen-Phuc H."/>
            <person name="Mago R."/>
            <person name="Raley C."/>
            <person name="Miller M.E."/>
            <person name="Silverstein K.A.T."/>
            <person name="Henningsen E."/>
            <person name="Hirsch C.D."/>
            <person name="Visser B."/>
            <person name="Pretorius Z.A."/>
            <person name="Steffenson B.J."/>
            <person name="Schwessinger B."/>
            <person name="Dodds P.N."/>
            <person name="Figueroa M."/>
        </authorList>
    </citation>
    <scope>NUCLEOTIDE SEQUENCE [LARGE SCALE GENOMIC DNA]</scope>
    <source>
        <strain evidence="3">21-0</strain>
        <strain evidence="2 8">Ug99</strain>
    </source>
</reference>
<evidence type="ECO:0000313" key="3">
    <source>
        <dbReference type="EMBL" id="KAA1081234.1"/>
    </source>
</evidence>
<evidence type="ECO:0000256" key="1">
    <source>
        <dbReference type="SAM" id="MobiDB-lite"/>
    </source>
</evidence>
<dbReference type="Proteomes" id="UP000324748">
    <property type="component" value="Unassembled WGS sequence"/>
</dbReference>
<accession>A0A5B0LWD6</accession>
<dbReference type="EMBL" id="VDEP01000505">
    <property type="protein sequence ID" value="KAA1068396.1"/>
    <property type="molecule type" value="Genomic_DNA"/>
</dbReference>
<dbReference type="AlphaFoldDB" id="A0A5B0LWD6"/>
<evidence type="ECO:0000313" key="4">
    <source>
        <dbReference type="EMBL" id="KAA1091639.1"/>
    </source>
</evidence>
<protein>
    <submittedName>
        <fullName evidence="2">Uncharacterized protein</fullName>
    </submittedName>
</protein>
<evidence type="ECO:0000313" key="8">
    <source>
        <dbReference type="Proteomes" id="UP000325313"/>
    </source>
</evidence>
<proteinExistence type="predicted"/>
<keyword evidence="7" id="KW-1185">Reference proteome</keyword>
<comment type="caution">
    <text evidence="2">The sequence shown here is derived from an EMBL/GenBank/DDBJ whole genome shotgun (WGS) entry which is preliminary data.</text>
</comment>
<feature type="region of interest" description="Disordered" evidence="1">
    <location>
        <begin position="1132"/>
        <end position="1232"/>
    </location>
</feature>
<dbReference type="PANTHER" id="PTHR31912:SF34">
    <property type="entry name" value="NOTOCHORD-RELATED PROTEIN"/>
    <property type="match status" value="1"/>
</dbReference>
<feature type="compositionally biased region" description="Basic and acidic residues" evidence="1">
    <location>
        <begin position="45"/>
        <end position="80"/>
    </location>
</feature>
<dbReference type="EMBL" id="VSWC01000092">
    <property type="protein sequence ID" value="KAA1091639.1"/>
    <property type="molecule type" value="Genomic_DNA"/>
</dbReference>
<name>A0A5B0LWD6_PUCGR</name>
<dbReference type="EMBL" id="VSWC01000131">
    <property type="protein sequence ID" value="KAA1081234.1"/>
    <property type="molecule type" value="Genomic_DNA"/>
</dbReference>
<feature type="compositionally biased region" description="Acidic residues" evidence="1">
    <location>
        <begin position="1141"/>
        <end position="1160"/>
    </location>
</feature>
<organism evidence="2 8">
    <name type="scientific">Puccinia graminis f. sp. tritici</name>
    <dbReference type="NCBI Taxonomy" id="56615"/>
    <lineage>
        <taxon>Eukaryota</taxon>
        <taxon>Fungi</taxon>
        <taxon>Dikarya</taxon>
        <taxon>Basidiomycota</taxon>
        <taxon>Pucciniomycotina</taxon>
        <taxon>Pucciniomycetes</taxon>
        <taxon>Pucciniales</taxon>
        <taxon>Pucciniaceae</taxon>
        <taxon>Puccinia</taxon>
    </lineage>
</organism>